<dbReference type="OrthoDB" id="436405at2759"/>
<keyword evidence="7 11" id="KW-1133">Transmembrane helix</keyword>
<comment type="function">
    <text evidence="10">Essential component of the TIM23 complex, a complex that mediates the translocation of transit peptide-containing proteins across the mitochondrial inner membrane. Required to keep the TOM and the TIM23 complexes in close contact. At some point, it is released from the TOM23 complex to allow protein translocation into the mitochondrial matrix.</text>
</comment>
<evidence type="ECO:0000313" key="13">
    <source>
        <dbReference type="EMBL" id="KAF7198643.1"/>
    </source>
</evidence>
<dbReference type="InterPro" id="IPR013261">
    <property type="entry name" value="Tim21"/>
</dbReference>
<protein>
    <recommendedName>
        <fullName evidence="3 11">Mitochondrial import inner membrane translocase subunit Tim21</fullName>
    </recommendedName>
</protein>
<evidence type="ECO:0000256" key="4">
    <source>
        <dbReference type="ARBA" id="ARBA00022692"/>
    </source>
</evidence>
<keyword evidence="11" id="KW-0653">Protein transport</keyword>
<dbReference type="PANTHER" id="PTHR13032:SF6">
    <property type="entry name" value="MITOCHONDRIAL IMPORT INNER MEMBRANE TRANSLOCASE SUBUNIT TIM21"/>
    <property type="match status" value="1"/>
</dbReference>
<dbReference type="Gene3D" id="3.10.450.320">
    <property type="entry name" value="Mitochondrial import inner membrane translocase subunit Tim21"/>
    <property type="match status" value="1"/>
</dbReference>
<name>A0A8H6VNB1_9PEZI</name>
<keyword evidence="4 11" id="KW-0812">Transmembrane</keyword>
<organism evidence="13 14">
    <name type="scientific">Pseudocercospora fuligena</name>
    <dbReference type="NCBI Taxonomy" id="685502"/>
    <lineage>
        <taxon>Eukaryota</taxon>
        <taxon>Fungi</taxon>
        <taxon>Dikarya</taxon>
        <taxon>Ascomycota</taxon>
        <taxon>Pezizomycotina</taxon>
        <taxon>Dothideomycetes</taxon>
        <taxon>Dothideomycetidae</taxon>
        <taxon>Mycosphaerellales</taxon>
        <taxon>Mycosphaerellaceae</taxon>
        <taxon>Pseudocercospora</taxon>
    </lineage>
</organism>
<feature type="region of interest" description="Disordered" evidence="12">
    <location>
        <begin position="71"/>
        <end position="96"/>
    </location>
</feature>
<keyword evidence="14" id="KW-1185">Reference proteome</keyword>
<gene>
    <name evidence="13" type="ORF">HII31_00382</name>
</gene>
<proteinExistence type="inferred from homology"/>
<keyword evidence="11" id="KW-0813">Transport</keyword>
<evidence type="ECO:0000256" key="8">
    <source>
        <dbReference type="ARBA" id="ARBA00023128"/>
    </source>
</evidence>
<evidence type="ECO:0000256" key="12">
    <source>
        <dbReference type="SAM" id="MobiDB-lite"/>
    </source>
</evidence>
<evidence type="ECO:0000256" key="9">
    <source>
        <dbReference type="ARBA" id="ARBA00023136"/>
    </source>
</evidence>
<keyword evidence="9 11" id="KW-0472">Membrane</keyword>
<evidence type="ECO:0000256" key="11">
    <source>
        <dbReference type="RuleBase" id="RU367142"/>
    </source>
</evidence>
<evidence type="ECO:0000256" key="5">
    <source>
        <dbReference type="ARBA" id="ARBA00022792"/>
    </source>
</evidence>
<comment type="subunit">
    <text evidence="11">Component of the TIM23 complex.</text>
</comment>
<dbReference type="Pfam" id="PF08294">
    <property type="entry name" value="TIM21"/>
    <property type="match status" value="1"/>
</dbReference>
<evidence type="ECO:0000256" key="1">
    <source>
        <dbReference type="ARBA" id="ARBA00004434"/>
    </source>
</evidence>
<feature type="compositionally biased region" description="Polar residues" evidence="12">
    <location>
        <begin position="74"/>
        <end position="88"/>
    </location>
</feature>
<dbReference type="Proteomes" id="UP000660729">
    <property type="component" value="Unassembled WGS sequence"/>
</dbReference>
<dbReference type="InterPro" id="IPR038552">
    <property type="entry name" value="Tim21_IMS_sf"/>
</dbReference>
<dbReference type="EMBL" id="JABCIY010000001">
    <property type="protein sequence ID" value="KAF7198643.1"/>
    <property type="molecule type" value="Genomic_DNA"/>
</dbReference>
<reference evidence="13" key="1">
    <citation type="submission" date="2020-04" db="EMBL/GenBank/DDBJ databases">
        <title>Draft genome resource of the tomato pathogen Pseudocercospora fuligena.</title>
        <authorList>
            <person name="Zaccaron A."/>
        </authorList>
    </citation>
    <scope>NUCLEOTIDE SEQUENCE</scope>
    <source>
        <strain evidence="13">PF001</strain>
    </source>
</reference>
<sequence length="283" mass="31659">MQGTKQEPHQFSAAQKLVPSKRELFHQTRVLSHETIHHNINAEMLERIARASIAKQLSQLSILQSGAPLPLHTTAGQQTRNATSSSLPNDAASRRRRAVTVVNDTGAVPWKDLSLGEKAARTTQQSFNFGLVLLGIGLTGGVAVVLWLEVFSTDSKTAYFNRAADRIRADPKCREILTGESMSHKRDVQAYGEPSWSRWARNRTIASRFETDRAGVEHLHMHFYVEGKAAKGTVNLHMTRRPGEDFEYQMLALDVPGQQRCDLENASSTQRKVGKMFGVNWNR</sequence>
<comment type="caution">
    <text evidence="13">The sequence shown here is derived from an EMBL/GenBank/DDBJ whole genome shotgun (WGS) entry which is preliminary data.</text>
</comment>
<evidence type="ECO:0000256" key="2">
    <source>
        <dbReference type="ARBA" id="ARBA00010867"/>
    </source>
</evidence>
<comment type="similarity">
    <text evidence="2 11">Belongs to the TIM21 family.</text>
</comment>
<keyword evidence="11" id="KW-0811">Translocation</keyword>
<keyword evidence="6" id="KW-0809">Transit peptide</keyword>
<accession>A0A8H6VNB1</accession>
<dbReference type="GO" id="GO:0030150">
    <property type="term" value="P:protein import into mitochondrial matrix"/>
    <property type="evidence" value="ECO:0007669"/>
    <property type="project" value="UniProtKB-UniRule"/>
</dbReference>
<evidence type="ECO:0000256" key="7">
    <source>
        <dbReference type="ARBA" id="ARBA00022989"/>
    </source>
</evidence>
<evidence type="ECO:0000256" key="3">
    <source>
        <dbReference type="ARBA" id="ARBA00020726"/>
    </source>
</evidence>
<dbReference type="GO" id="GO:0005744">
    <property type="term" value="C:TIM23 mitochondrial import inner membrane translocase complex"/>
    <property type="evidence" value="ECO:0007669"/>
    <property type="project" value="UniProtKB-UniRule"/>
</dbReference>
<feature type="transmembrane region" description="Helical" evidence="11">
    <location>
        <begin position="127"/>
        <end position="148"/>
    </location>
</feature>
<dbReference type="PANTHER" id="PTHR13032">
    <property type="entry name" value="MITOCHONDRIAL IMPORT INNER MEMBRANE TRANSLOCASE SUBUNIT TIM21"/>
    <property type="match status" value="1"/>
</dbReference>
<dbReference type="FunFam" id="3.10.450.320:FF:000002">
    <property type="entry name" value="Mitochondrial import inner membrane translocase subunit tim21"/>
    <property type="match status" value="1"/>
</dbReference>
<comment type="subcellular location">
    <subcellularLocation>
        <location evidence="1 11">Mitochondrion inner membrane</location>
        <topology evidence="1 11">Single-pass membrane protein</topology>
    </subcellularLocation>
</comment>
<dbReference type="AlphaFoldDB" id="A0A8H6VNB1"/>
<evidence type="ECO:0000256" key="10">
    <source>
        <dbReference type="ARBA" id="ARBA00060204"/>
    </source>
</evidence>
<evidence type="ECO:0000313" key="14">
    <source>
        <dbReference type="Proteomes" id="UP000660729"/>
    </source>
</evidence>
<keyword evidence="5 11" id="KW-0999">Mitochondrion inner membrane</keyword>
<evidence type="ECO:0000256" key="6">
    <source>
        <dbReference type="ARBA" id="ARBA00022946"/>
    </source>
</evidence>
<keyword evidence="8 11" id="KW-0496">Mitochondrion</keyword>